<dbReference type="AlphaFoldDB" id="A0A6J6LXZ1"/>
<name>A0A6J6LXZ1_9ZZZZ</name>
<evidence type="ECO:0000313" key="2">
    <source>
        <dbReference type="EMBL" id="CAB4666681.1"/>
    </source>
</evidence>
<sequence length="46" mass="5328">MHGAWKFFRKDGSLMRSGKFNLGKQIGIWTTYDRTGHPHKETDFGS</sequence>
<protein>
    <submittedName>
        <fullName evidence="2">Unannotated protein</fullName>
    </submittedName>
</protein>
<organism evidence="2">
    <name type="scientific">freshwater metagenome</name>
    <dbReference type="NCBI Taxonomy" id="449393"/>
    <lineage>
        <taxon>unclassified sequences</taxon>
        <taxon>metagenomes</taxon>
        <taxon>ecological metagenomes</taxon>
    </lineage>
</organism>
<dbReference type="Gene3D" id="2.20.110.10">
    <property type="entry name" value="Histone H3 K4-specific methyltransferase SET7/9 N-terminal domain"/>
    <property type="match status" value="1"/>
</dbReference>
<dbReference type="EMBL" id="CAEZWX010000028">
    <property type="protein sequence ID" value="CAB4666681.1"/>
    <property type="molecule type" value="Genomic_DNA"/>
</dbReference>
<accession>A0A6J6LXZ1</accession>
<gene>
    <name evidence="1" type="ORF">UFOPK2106_00426</name>
    <name evidence="2" type="ORF">UFOPK2328_00331</name>
</gene>
<dbReference type="EMBL" id="CAEZVS010000042">
    <property type="protein sequence ID" value="CAB4633919.1"/>
    <property type="molecule type" value="Genomic_DNA"/>
</dbReference>
<proteinExistence type="predicted"/>
<reference evidence="2" key="1">
    <citation type="submission" date="2020-05" db="EMBL/GenBank/DDBJ databases">
        <authorList>
            <person name="Chiriac C."/>
            <person name="Salcher M."/>
            <person name="Ghai R."/>
            <person name="Kavagutti S V."/>
        </authorList>
    </citation>
    <scope>NUCLEOTIDE SEQUENCE</scope>
</reference>
<evidence type="ECO:0000313" key="1">
    <source>
        <dbReference type="EMBL" id="CAB4633919.1"/>
    </source>
</evidence>
<dbReference type="SUPFAM" id="SSF82185">
    <property type="entry name" value="Histone H3 K4-specific methyltransferase SET7/9 N-terminal domain"/>
    <property type="match status" value="1"/>
</dbReference>